<organism evidence="1 2">
    <name type="scientific">Hyella patelloides LEGE 07179</name>
    <dbReference type="NCBI Taxonomy" id="945734"/>
    <lineage>
        <taxon>Bacteria</taxon>
        <taxon>Bacillati</taxon>
        <taxon>Cyanobacteriota</taxon>
        <taxon>Cyanophyceae</taxon>
        <taxon>Pleurocapsales</taxon>
        <taxon>Hyellaceae</taxon>
        <taxon>Hyella</taxon>
    </lineage>
</organism>
<gene>
    <name evidence="1" type="ORF">H1P_6770003</name>
</gene>
<proteinExistence type="predicted"/>
<name>A0A563W329_9CYAN</name>
<dbReference type="AlphaFoldDB" id="A0A563W329"/>
<keyword evidence="2" id="KW-1185">Reference proteome</keyword>
<reference evidence="1 2" key="1">
    <citation type="submission" date="2019-01" db="EMBL/GenBank/DDBJ databases">
        <authorList>
            <person name="Brito A."/>
        </authorList>
    </citation>
    <scope>NUCLEOTIDE SEQUENCE [LARGE SCALE GENOMIC DNA]</scope>
    <source>
        <strain evidence="1">1</strain>
    </source>
</reference>
<evidence type="ECO:0008006" key="3">
    <source>
        <dbReference type="Google" id="ProtNLM"/>
    </source>
</evidence>
<evidence type="ECO:0000313" key="1">
    <source>
        <dbReference type="EMBL" id="VEP18027.1"/>
    </source>
</evidence>
<dbReference type="EMBL" id="CAACVJ010000642">
    <property type="protein sequence ID" value="VEP18027.1"/>
    <property type="molecule type" value="Genomic_DNA"/>
</dbReference>
<sequence>MVLHLDSFYPDKRIVELYLHLFLVSHKYFLQFADFCSGFRHFNYGMPIVTA</sequence>
<evidence type="ECO:0000313" key="2">
    <source>
        <dbReference type="Proteomes" id="UP000320055"/>
    </source>
</evidence>
<protein>
    <recommendedName>
        <fullName evidence="3">Transposase</fullName>
    </recommendedName>
</protein>
<dbReference type="Proteomes" id="UP000320055">
    <property type="component" value="Unassembled WGS sequence"/>
</dbReference>
<accession>A0A563W329</accession>